<evidence type="ECO:0000313" key="2">
    <source>
        <dbReference type="EMBL" id="MBB5233984.1"/>
    </source>
</evidence>
<protein>
    <submittedName>
        <fullName evidence="2">Uncharacterized protein</fullName>
    </submittedName>
</protein>
<reference evidence="2 3" key="1">
    <citation type="submission" date="2020-08" db="EMBL/GenBank/DDBJ databases">
        <title>Genomic Encyclopedia of Type Strains, Phase IV (KMG-IV): sequencing the most valuable type-strain genomes for metagenomic binning, comparative biology and taxonomic classification.</title>
        <authorList>
            <person name="Goeker M."/>
        </authorList>
    </citation>
    <scope>NUCLEOTIDE SEQUENCE [LARGE SCALE GENOMIC DNA]</scope>
    <source>
        <strain evidence="2 3">DSM 101791</strain>
    </source>
</reference>
<feature type="compositionally biased region" description="Polar residues" evidence="1">
    <location>
        <begin position="85"/>
        <end position="102"/>
    </location>
</feature>
<gene>
    <name evidence="2" type="ORF">HNQ09_001422</name>
</gene>
<sequence>MARTRPFRCPATGCGLKQAEDRFATVSAQRRGGLLGTDRAALPGALTRGLTGELTGHLRAGRPGREGRAPAPRSPRGGEGGTAGPQFTEQAPDASPTTLQEA</sequence>
<accession>A0A7W8GEQ3</accession>
<dbReference type="AlphaFoldDB" id="A0A7W8GEQ3"/>
<comment type="caution">
    <text evidence="2">The sequence shown here is derived from an EMBL/GenBank/DDBJ whole genome shotgun (WGS) entry which is preliminary data.</text>
</comment>
<dbReference type="Proteomes" id="UP000525389">
    <property type="component" value="Unassembled WGS sequence"/>
</dbReference>
<proteinExistence type="predicted"/>
<name>A0A7W8GEQ3_9DEIO</name>
<organism evidence="2 3">
    <name type="scientific">Deinococcus budaensis</name>
    <dbReference type="NCBI Taxonomy" id="1665626"/>
    <lineage>
        <taxon>Bacteria</taxon>
        <taxon>Thermotogati</taxon>
        <taxon>Deinococcota</taxon>
        <taxon>Deinococci</taxon>
        <taxon>Deinococcales</taxon>
        <taxon>Deinococcaceae</taxon>
        <taxon>Deinococcus</taxon>
    </lineage>
</organism>
<evidence type="ECO:0000313" key="3">
    <source>
        <dbReference type="Proteomes" id="UP000525389"/>
    </source>
</evidence>
<keyword evidence="3" id="KW-1185">Reference proteome</keyword>
<evidence type="ECO:0000256" key="1">
    <source>
        <dbReference type="SAM" id="MobiDB-lite"/>
    </source>
</evidence>
<feature type="region of interest" description="Disordered" evidence="1">
    <location>
        <begin position="47"/>
        <end position="102"/>
    </location>
</feature>
<dbReference type="EMBL" id="JACHFN010000004">
    <property type="protein sequence ID" value="MBB5233984.1"/>
    <property type="molecule type" value="Genomic_DNA"/>
</dbReference>